<protein>
    <submittedName>
        <fullName evidence="2">Tail fiber domain-containing protein</fullName>
    </submittedName>
</protein>
<dbReference type="AlphaFoldDB" id="A0AAW5WFI8"/>
<gene>
    <name evidence="2" type="ORF">NLN86_19675</name>
</gene>
<sequence length="382" mass="40206">MSAGTLTLTNNSAAVSGSGTAFTTELAAGDFIVVTVGGIPYSLPVKTINSNASLTLVSNFTGPTQSGAAWYAVPRIAMNLVTAAVVTQAAEALRGLNYDKQNWQQIFSGTGNVTVKLPDGSSFTGPAWGGIVTILNGKAGAGANGDITSLSGLTTALSIAQGGTGSKTIEAFCNGQSIMRGGVSSIDWSGSLAGYNMLLTGAANGPTGNVSMGFNIPHAGSPNEYSLQFAARNNNFYGRCKEGGVFKDWLNFTTSAVSDERLKDIKGDLDVEGALDNINRMEFKIFSFKSDSPEKSYRRGVISQQIRKIDKEYTKEVGGYLHLDQTPMVLDGLAAIQALTNRDILNKEKIASLEVEVSALKSSVQALLSLINNSDENNQETL</sequence>
<dbReference type="Pfam" id="PF13884">
    <property type="entry name" value="Peptidase_S74"/>
    <property type="match status" value="1"/>
</dbReference>
<accession>A0AAW5WFI8</accession>
<dbReference type="PROSITE" id="PS51688">
    <property type="entry name" value="ICA"/>
    <property type="match status" value="1"/>
</dbReference>
<dbReference type="InterPro" id="IPR030392">
    <property type="entry name" value="S74_ICA"/>
</dbReference>
<name>A0AAW5WFI8_9ENTR</name>
<proteinExistence type="predicted"/>
<organism evidence="2 3">
    <name type="scientific">Citrobacter portucalensis</name>
    <dbReference type="NCBI Taxonomy" id="1639133"/>
    <lineage>
        <taxon>Bacteria</taxon>
        <taxon>Pseudomonadati</taxon>
        <taxon>Pseudomonadota</taxon>
        <taxon>Gammaproteobacteria</taxon>
        <taxon>Enterobacterales</taxon>
        <taxon>Enterobacteriaceae</taxon>
        <taxon>Citrobacter</taxon>
        <taxon>Citrobacter freundii complex</taxon>
    </lineage>
</organism>
<dbReference type="EMBL" id="JANDBG010000021">
    <property type="protein sequence ID" value="MCX9003854.1"/>
    <property type="molecule type" value="Genomic_DNA"/>
</dbReference>
<dbReference type="RefSeq" id="WP_267449358.1">
    <property type="nucleotide sequence ID" value="NZ_JANDBG010000021.1"/>
</dbReference>
<evidence type="ECO:0000259" key="1">
    <source>
        <dbReference type="PROSITE" id="PS51688"/>
    </source>
</evidence>
<evidence type="ECO:0000313" key="2">
    <source>
        <dbReference type="EMBL" id="MCX9003854.1"/>
    </source>
</evidence>
<feature type="domain" description="Peptidase S74" evidence="1">
    <location>
        <begin position="258"/>
        <end position="357"/>
    </location>
</feature>
<dbReference type="Proteomes" id="UP001207430">
    <property type="component" value="Unassembled WGS sequence"/>
</dbReference>
<evidence type="ECO:0000313" key="3">
    <source>
        <dbReference type="Proteomes" id="UP001207430"/>
    </source>
</evidence>
<comment type="caution">
    <text evidence="2">The sequence shown here is derived from an EMBL/GenBank/DDBJ whole genome shotgun (WGS) entry which is preliminary data.</text>
</comment>
<reference evidence="2" key="1">
    <citation type="submission" date="2022-07" db="EMBL/GenBank/DDBJ databases">
        <title>Genome Sequence of Citrobacter portucalensis from Edible Snails.</title>
        <authorList>
            <person name="Okafor A.C."/>
            <person name="Ogbo F.C."/>
            <person name="Ruppitsch W."/>
            <person name="Allerberger F."/>
        </authorList>
    </citation>
    <scope>NUCLEOTIDE SEQUENCE</scope>
    <source>
        <strain evidence="2">Igbk 7</strain>
    </source>
</reference>